<dbReference type="InterPro" id="IPR013324">
    <property type="entry name" value="RNA_pol_sigma_r3/r4-like"/>
</dbReference>
<evidence type="ECO:0000256" key="4">
    <source>
        <dbReference type="ARBA" id="ARBA00023163"/>
    </source>
</evidence>
<dbReference type="NCBIfam" id="TIGR03001">
    <property type="entry name" value="Sig-70_gmx1"/>
    <property type="match status" value="1"/>
</dbReference>
<protein>
    <submittedName>
        <fullName evidence="6">DNA-binding regulatory protein</fullName>
    </submittedName>
    <submittedName>
        <fullName evidence="7">RNA polymerase sigma-70 factor (ECF subfamily)</fullName>
    </submittedName>
</protein>
<dbReference type="Gene3D" id="1.10.1740.10">
    <property type="match status" value="1"/>
</dbReference>
<dbReference type="NCBIfam" id="TIGR02937">
    <property type="entry name" value="sigma70-ECF"/>
    <property type="match status" value="1"/>
</dbReference>
<dbReference type="Proteomes" id="UP000256345">
    <property type="component" value="Unassembled WGS sequence"/>
</dbReference>
<evidence type="ECO:0000313" key="6">
    <source>
        <dbReference type="EMBL" id="AKJ05410.1"/>
    </source>
</evidence>
<dbReference type="InterPro" id="IPR039425">
    <property type="entry name" value="RNA_pol_sigma-70-like"/>
</dbReference>
<dbReference type="RefSeq" id="WP_082175504.1">
    <property type="nucleotide sequence ID" value="NZ_CP011509.1"/>
</dbReference>
<keyword evidence="1" id="KW-0805">Transcription regulation</keyword>
<dbReference type="Pfam" id="PF04545">
    <property type="entry name" value="Sigma70_r4"/>
    <property type="match status" value="1"/>
</dbReference>
<dbReference type="GO" id="GO:0016987">
    <property type="term" value="F:sigma factor activity"/>
    <property type="evidence" value="ECO:0007669"/>
    <property type="project" value="UniProtKB-KW"/>
</dbReference>
<evidence type="ECO:0000259" key="5">
    <source>
        <dbReference type="Pfam" id="PF04545"/>
    </source>
</evidence>
<dbReference type="EMBL" id="CP011509">
    <property type="protein sequence ID" value="AKJ05410.1"/>
    <property type="molecule type" value="Genomic_DNA"/>
</dbReference>
<dbReference type="AlphaFoldDB" id="A0AAC8QCW2"/>
<gene>
    <name evidence="6" type="ORF">AA314_07036</name>
    <name evidence="7" type="ORF">ATI61_102468</name>
</gene>
<feature type="domain" description="RNA polymerase sigma-70 region 4" evidence="5">
    <location>
        <begin position="222"/>
        <end position="269"/>
    </location>
</feature>
<reference evidence="6 8" key="1">
    <citation type="submission" date="2015-05" db="EMBL/GenBank/DDBJ databases">
        <title>Genome assembly of Archangium gephyra DSM 2261.</title>
        <authorList>
            <person name="Sharma G."/>
            <person name="Subramanian S."/>
        </authorList>
    </citation>
    <scope>NUCLEOTIDE SEQUENCE [LARGE SCALE GENOMIC DNA]</scope>
    <source>
        <strain evidence="6 8">DSM 2261</strain>
    </source>
</reference>
<evidence type="ECO:0000313" key="9">
    <source>
        <dbReference type="Proteomes" id="UP000256345"/>
    </source>
</evidence>
<dbReference type="InterPro" id="IPR036388">
    <property type="entry name" value="WH-like_DNA-bd_sf"/>
</dbReference>
<dbReference type="EMBL" id="QUMU01000002">
    <property type="protein sequence ID" value="REG36094.1"/>
    <property type="molecule type" value="Genomic_DNA"/>
</dbReference>
<evidence type="ECO:0000256" key="1">
    <source>
        <dbReference type="ARBA" id="ARBA00023015"/>
    </source>
</evidence>
<keyword evidence="3 6" id="KW-0238">DNA-binding</keyword>
<evidence type="ECO:0000313" key="7">
    <source>
        <dbReference type="EMBL" id="REG36094.1"/>
    </source>
</evidence>
<dbReference type="Gene3D" id="1.10.10.10">
    <property type="entry name" value="Winged helix-like DNA-binding domain superfamily/Winged helix DNA-binding domain"/>
    <property type="match status" value="1"/>
</dbReference>
<dbReference type="InterPro" id="IPR011745">
    <property type="entry name" value="RNA_pol_sigma70_MYXXA"/>
</dbReference>
<dbReference type="InterPro" id="IPR007630">
    <property type="entry name" value="RNA_pol_sigma70_r4"/>
</dbReference>
<dbReference type="InterPro" id="IPR014284">
    <property type="entry name" value="RNA_pol_sigma-70_dom"/>
</dbReference>
<dbReference type="GO" id="GO:0006352">
    <property type="term" value="P:DNA-templated transcription initiation"/>
    <property type="evidence" value="ECO:0007669"/>
    <property type="project" value="InterPro"/>
</dbReference>
<evidence type="ECO:0000256" key="3">
    <source>
        <dbReference type="ARBA" id="ARBA00023125"/>
    </source>
</evidence>
<evidence type="ECO:0000313" key="8">
    <source>
        <dbReference type="Proteomes" id="UP000035579"/>
    </source>
</evidence>
<organism evidence="6 8">
    <name type="scientific">Archangium gephyra</name>
    <dbReference type="NCBI Taxonomy" id="48"/>
    <lineage>
        <taxon>Bacteria</taxon>
        <taxon>Pseudomonadati</taxon>
        <taxon>Myxococcota</taxon>
        <taxon>Myxococcia</taxon>
        <taxon>Myxococcales</taxon>
        <taxon>Cystobacterineae</taxon>
        <taxon>Archangiaceae</taxon>
        <taxon>Archangium</taxon>
    </lineage>
</organism>
<dbReference type="GO" id="GO:0003677">
    <property type="term" value="F:DNA binding"/>
    <property type="evidence" value="ECO:0007669"/>
    <property type="project" value="UniProtKB-KW"/>
</dbReference>
<accession>A0AAC8QCW2</accession>
<keyword evidence="4" id="KW-0804">Transcription</keyword>
<reference evidence="7 9" key="2">
    <citation type="submission" date="2018-08" db="EMBL/GenBank/DDBJ databases">
        <title>Genomic Encyclopedia of Archaeal and Bacterial Type Strains, Phase II (KMG-II): from individual species to whole genera.</title>
        <authorList>
            <person name="Goeker M."/>
        </authorList>
    </citation>
    <scope>NUCLEOTIDE SEQUENCE [LARGE SCALE GENOMIC DNA]</scope>
    <source>
        <strain evidence="7 9">DSM 2261</strain>
    </source>
</reference>
<sequence>MVPPPPPGPADSPAPEPEALRAAALALLPEPVAHRWRDDAGLGPLLKELFEASATERAAHGVTDEAWLNAVLRPLSKGGELEALRTPHAGDLALAVGCAAGRPSALSEFDRRFTRELTSSLRRVDPSPDFVDEALQALRERLLLPGEEGPPRIATYEGTGPLSGWVRAVALRLALNLRRGDTPKVPLDERLASGLELDAPGPELSLLKHQYRQAFQEAFRAALAGLSDQELNVLRLHYVSGVSLERLGETYGVHRATVARWLASARERLLQGTRRELQARLNVGADEFQQIIELVRSQLALTLSRALA</sequence>
<dbReference type="KEGG" id="age:AA314_07036"/>
<proteinExistence type="predicted"/>
<keyword evidence="9" id="KW-1185">Reference proteome</keyword>
<dbReference type="Proteomes" id="UP000035579">
    <property type="component" value="Chromosome"/>
</dbReference>
<dbReference type="PANTHER" id="PTHR43133">
    <property type="entry name" value="RNA POLYMERASE ECF-TYPE SIGMA FACTO"/>
    <property type="match status" value="1"/>
</dbReference>
<keyword evidence="2" id="KW-0731">Sigma factor</keyword>
<name>A0AAC8QCW2_9BACT</name>
<evidence type="ECO:0000256" key="2">
    <source>
        <dbReference type="ARBA" id="ARBA00023082"/>
    </source>
</evidence>
<dbReference type="SUPFAM" id="SSF88659">
    <property type="entry name" value="Sigma3 and sigma4 domains of RNA polymerase sigma factors"/>
    <property type="match status" value="1"/>
</dbReference>
<dbReference type="PANTHER" id="PTHR43133:SF8">
    <property type="entry name" value="RNA POLYMERASE SIGMA FACTOR HI_1459-RELATED"/>
    <property type="match status" value="1"/>
</dbReference>